<feature type="transmembrane region" description="Helical" evidence="6">
    <location>
        <begin position="38"/>
        <end position="58"/>
    </location>
</feature>
<evidence type="ECO:0000313" key="8">
    <source>
        <dbReference type="EMBL" id="SEH75129.1"/>
    </source>
</evidence>
<comment type="similarity">
    <text evidence="2">Belongs to the EamA transporter family.</text>
</comment>
<evidence type="ECO:0000256" key="4">
    <source>
        <dbReference type="ARBA" id="ARBA00022989"/>
    </source>
</evidence>
<evidence type="ECO:0000259" key="7">
    <source>
        <dbReference type="Pfam" id="PF00892"/>
    </source>
</evidence>
<feature type="transmembrane region" description="Helical" evidence="6">
    <location>
        <begin position="96"/>
        <end position="116"/>
    </location>
</feature>
<dbReference type="Proteomes" id="UP000199371">
    <property type="component" value="Unassembled WGS sequence"/>
</dbReference>
<dbReference type="OrthoDB" id="5430053at2"/>
<keyword evidence="9" id="KW-1185">Reference proteome</keyword>
<protein>
    <submittedName>
        <fullName evidence="8">Probable blue pigment (Indigoidine) exporter</fullName>
    </submittedName>
</protein>
<reference evidence="9" key="1">
    <citation type="submission" date="2016-10" db="EMBL/GenBank/DDBJ databases">
        <authorList>
            <person name="Varghese N."/>
            <person name="Submissions S."/>
        </authorList>
    </citation>
    <scope>NUCLEOTIDE SEQUENCE [LARGE SCALE GENOMIC DNA]</scope>
    <source>
        <strain evidence="9">DSM 17616</strain>
    </source>
</reference>
<dbReference type="Pfam" id="PF00892">
    <property type="entry name" value="EamA"/>
    <property type="match status" value="2"/>
</dbReference>
<comment type="subcellular location">
    <subcellularLocation>
        <location evidence="1">Membrane</location>
        <topology evidence="1">Multi-pass membrane protein</topology>
    </subcellularLocation>
</comment>
<feature type="transmembrane region" description="Helical" evidence="6">
    <location>
        <begin position="266"/>
        <end position="282"/>
    </location>
</feature>
<feature type="transmembrane region" description="Helical" evidence="6">
    <location>
        <begin position="70"/>
        <end position="90"/>
    </location>
</feature>
<feature type="transmembrane region" description="Helical" evidence="6">
    <location>
        <begin position="211"/>
        <end position="230"/>
    </location>
</feature>
<dbReference type="PANTHER" id="PTHR32322">
    <property type="entry name" value="INNER MEMBRANE TRANSPORTER"/>
    <property type="match status" value="1"/>
</dbReference>
<dbReference type="InterPro" id="IPR000620">
    <property type="entry name" value="EamA_dom"/>
</dbReference>
<proteinExistence type="inferred from homology"/>
<keyword evidence="3 6" id="KW-0812">Transmembrane</keyword>
<feature type="transmembrane region" description="Helical" evidence="6">
    <location>
        <begin position="237"/>
        <end position="260"/>
    </location>
</feature>
<dbReference type="InterPro" id="IPR037185">
    <property type="entry name" value="EmrE-like"/>
</dbReference>
<dbReference type="RefSeq" id="WP_092791382.1">
    <property type="nucleotide sequence ID" value="NZ_FNXF01000003.1"/>
</dbReference>
<feature type="domain" description="EamA" evidence="7">
    <location>
        <begin position="15"/>
        <end position="139"/>
    </location>
</feature>
<dbReference type="AlphaFoldDB" id="A0A1H6KNU7"/>
<feature type="transmembrane region" description="Helical" evidence="6">
    <location>
        <begin position="179"/>
        <end position="199"/>
    </location>
</feature>
<gene>
    <name evidence="8" type="ORF">SAMN05660691_01247</name>
</gene>
<keyword evidence="4 6" id="KW-1133">Transmembrane helix</keyword>
<evidence type="ECO:0000313" key="9">
    <source>
        <dbReference type="Proteomes" id="UP000199371"/>
    </source>
</evidence>
<dbReference type="SUPFAM" id="SSF103481">
    <property type="entry name" value="Multidrug resistance efflux transporter EmrE"/>
    <property type="match status" value="2"/>
</dbReference>
<feature type="transmembrane region" description="Helical" evidence="6">
    <location>
        <begin position="123"/>
        <end position="142"/>
    </location>
</feature>
<feature type="transmembrane region" description="Helical" evidence="6">
    <location>
        <begin position="148"/>
        <end position="167"/>
    </location>
</feature>
<evidence type="ECO:0000256" key="3">
    <source>
        <dbReference type="ARBA" id="ARBA00022692"/>
    </source>
</evidence>
<name>A0A1H6KNU7_9GAMM</name>
<accession>A0A1H6KNU7</accession>
<keyword evidence="5 6" id="KW-0472">Membrane</keyword>
<dbReference type="EMBL" id="FNXF01000003">
    <property type="protein sequence ID" value="SEH75129.1"/>
    <property type="molecule type" value="Genomic_DNA"/>
</dbReference>
<dbReference type="GO" id="GO:0016020">
    <property type="term" value="C:membrane"/>
    <property type="evidence" value="ECO:0007669"/>
    <property type="project" value="UniProtKB-SubCell"/>
</dbReference>
<dbReference type="InterPro" id="IPR050638">
    <property type="entry name" value="AA-Vitamin_Transporters"/>
</dbReference>
<sequence length="301" mass="31454">MSSAVPQARWFDIGLTAAAPLIWGSTYLVTTEFLPPDVPLLSATLRTLPVGLLMLLCLRQLPAKGWWGKIFLLGMLNIGIFQALLFVAAYRLPGGVAATVGAIQPLVVVLLGWAVLNARTSVLSWIAALCGLAGVAMLVLGPAAKLDVIGVAAAAAGAFAMACGTLLTKKWLPPASAMVLTSWQLTAGGLFLLPLALLFETLPAQLSLANVFGYIWLGLIGTGLTYVFWLRGVMKMPAAAVTTLSLLSPLSATVLGALVLQQKLTLLQSVGMALVLLGVWLGQRTTVIVPTSAQAKLKVSS</sequence>
<evidence type="ECO:0000256" key="2">
    <source>
        <dbReference type="ARBA" id="ARBA00007362"/>
    </source>
</evidence>
<dbReference type="PANTHER" id="PTHR32322:SF2">
    <property type="entry name" value="EAMA DOMAIN-CONTAINING PROTEIN"/>
    <property type="match status" value="1"/>
</dbReference>
<organism evidence="8 9">
    <name type="scientific">Rheinheimera pacifica</name>
    <dbReference type="NCBI Taxonomy" id="173990"/>
    <lineage>
        <taxon>Bacteria</taxon>
        <taxon>Pseudomonadati</taxon>
        <taxon>Pseudomonadota</taxon>
        <taxon>Gammaproteobacteria</taxon>
        <taxon>Chromatiales</taxon>
        <taxon>Chromatiaceae</taxon>
        <taxon>Rheinheimera</taxon>
    </lineage>
</organism>
<feature type="domain" description="EamA" evidence="7">
    <location>
        <begin position="149"/>
        <end position="281"/>
    </location>
</feature>
<evidence type="ECO:0000256" key="5">
    <source>
        <dbReference type="ARBA" id="ARBA00023136"/>
    </source>
</evidence>
<dbReference type="Gene3D" id="1.10.3730.20">
    <property type="match status" value="1"/>
</dbReference>
<evidence type="ECO:0000256" key="1">
    <source>
        <dbReference type="ARBA" id="ARBA00004141"/>
    </source>
</evidence>
<dbReference type="STRING" id="173990.SAMN05660691_01247"/>
<evidence type="ECO:0000256" key="6">
    <source>
        <dbReference type="SAM" id="Phobius"/>
    </source>
</evidence>